<protein>
    <recommendedName>
        <fullName evidence="3">HEAT repeat domain-containing protein</fullName>
    </recommendedName>
</protein>
<dbReference type="InterPro" id="IPR011989">
    <property type="entry name" value="ARM-like"/>
</dbReference>
<evidence type="ECO:0000313" key="1">
    <source>
        <dbReference type="EMBL" id="PIZ18024.1"/>
    </source>
</evidence>
<proteinExistence type="predicted"/>
<sequence>MKRLIIITTSLVFVLCAGARIWAQSDYTSKLIGELKDKNAYVRIRAARELGRARDPLSIEFLIDALKDEHPRVRIFAARTLG</sequence>
<name>A0A2M7SEW1_9BACT</name>
<comment type="caution">
    <text evidence="1">The sequence shown here is derived from an EMBL/GenBank/DDBJ whole genome shotgun (WGS) entry which is preliminary data.</text>
</comment>
<evidence type="ECO:0000313" key="2">
    <source>
        <dbReference type="Proteomes" id="UP000229307"/>
    </source>
</evidence>
<dbReference type="InterPro" id="IPR004155">
    <property type="entry name" value="PBS_lyase_HEAT"/>
</dbReference>
<gene>
    <name evidence="1" type="ORF">COY52_01640</name>
</gene>
<accession>A0A2M7SEW1</accession>
<dbReference type="Proteomes" id="UP000229307">
    <property type="component" value="Unassembled WGS sequence"/>
</dbReference>
<dbReference type="SUPFAM" id="SSF48371">
    <property type="entry name" value="ARM repeat"/>
    <property type="match status" value="1"/>
</dbReference>
<dbReference type="Pfam" id="PF13646">
    <property type="entry name" value="HEAT_2"/>
    <property type="match status" value="1"/>
</dbReference>
<dbReference type="PROSITE" id="PS50077">
    <property type="entry name" value="HEAT_REPEAT"/>
    <property type="match status" value="1"/>
</dbReference>
<feature type="non-terminal residue" evidence="1">
    <location>
        <position position="82"/>
    </location>
</feature>
<dbReference type="InterPro" id="IPR021133">
    <property type="entry name" value="HEAT_type_2"/>
</dbReference>
<dbReference type="SMART" id="SM00567">
    <property type="entry name" value="EZ_HEAT"/>
    <property type="match status" value="1"/>
</dbReference>
<dbReference type="Gene3D" id="1.25.10.10">
    <property type="entry name" value="Leucine-rich Repeat Variant"/>
    <property type="match status" value="1"/>
</dbReference>
<organism evidence="1 2">
    <name type="scientific">Candidatus Desantisbacteria bacterium CG_4_10_14_0_8_um_filter_48_22</name>
    <dbReference type="NCBI Taxonomy" id="1974543"/>
    <lineage>
        <taxon>Bacteria</taxon>
        <taxon>Candidatus Desantisiibacteriota</taxon>
    </lineage>
</organism>
<reference evidence="2" key="1">
    <citation type="submission" date="2017-09" db="EMBL/GenBank/DDBJ databases">
        <title>Depth-based differentiation of microbial function through sediment-hosted aquifers and enrichment of novel symbionts in the deep terrestrial subsurface.</title>
        <authorList>
            <person name="Probst A.J."/>
            <person name="Ladd B."/>
            <person name="Jarett J.K."/>
            <person name="Geller-Mcgrath D.E."/>
            <person name="Sieber C.M.K."/>
            <person name="Emerson J.B."/>
            <person name="Anantharaman K."/>
            <person name="Thomas B.C."/>
            <person name="Malmstrom R."/>
            <person name="Stieglmeier M."/>
            <person name="Klingl A."/>
            <person name="Woyke T."/>
            <person name="Ryan C.M."/>
            <person name="Banfield J.F."/>
        </authorList>
    </citation>
    <scope>NUCLEOTIDE SEQUENCE [LARGE SCALE GENOMIC DNA]</scope>
</reference>
<dbReference type="AlphaFoldDB" id="A0A2M7SEW1"/>
<dbReference type="InterPro" id="IPR016024">
    <property type="entry name" value="ARM-type_fold"/>
</dbReference>
<dbReference type="EMBL" id="PFMR01000049">
    <property type="protein sequence ID" value="PIZ18024.1"/>
    <property type="molecule type" value="Genomic_DNA"/>
</dbReference>
<evidence type="ECO:0008006" key="3">
    <source>
        <dbReference type="Google" id="ProtNLM"/>
    </source>
</evidence>